<dbReference type="Gene3D" id="1.10.443.10">
    <property type="entry name" value="Intergrase catalytic core"/>
    <property type="match status" value="1"/>
</dbReference>
<keyword evidence="9" id="KW-1185">Reference proteome</keyword>
<dbReference type="InterPro" id="IPR044068">
    <property type="entry name" value="CB"/>
</dbReference>
<dbReference type="RefSeq" id="WP_036635352.1">
    <property type="nucleotide sequence ID" value="NZ_JFZB01000005.1"/>
</dbReference>
<evidence type="ECO:0000256" key="1">
    <source>
        <dbReference type="ARBA" id="ARBA00008857"/>
    </source>
</evidence>
<feature type="domain" description="Core-binding (CB)" evidence="7">
    <location>
        <begin position="50"/>
        <end position="133"/>
    </location>
</feature>
<dbReference type="CDD" id="cd00397">
    <property type="entry name" value="DNA_BRE_C"/>
    <property type="match status" value="1"/>
</dbReference>
<dbReference type="InterPro" id="IPR050090">
    <property type="entry name" value="Tyrosine_recombinase_XerCD"/>
</dbReference>
<evidence type="ECO:0000259" key="7">
    <source>
        <dbReference type="PROSITE" id="PS51900"/>
    </source>
</evidence>
<dbReference type="InterPro" id="IPR010998">
    <property type="entry name" value="Integrase_recombinase_N"/>
</dbReference>
<dbReference type="Gene3D" id="1.10.150.130">
    <property type="match status" value="1"/>
</dbReference>
<comment type="similarity">
    <text evidence="1">Belongs to the 'phage' integrase family.</text>
</comment>
<dbReference type="EMBL" id="JFZB01000005">
    <property type="protein sequence ID" value="KFI28882.1"/>
    <property type="molecule type" value="Genomic_DNA"/>
</dbReference>
<keyword evidence="4" id="KW-0233">DNA recombination</keyword>
<dbReference type="Proteomes" id="UP000028824">
    <property type="component" value="Unassembled WGS sequence"/>
</dbReference>
<evidence type="ECO:0000313" key="8">
    <source>
        <dbReference type="EMBL" id="KFI28882.1"/>
    </source>
</evidence>
<keyword evidence="2" id="KW-0229">DNA integration</keyword>
<comment type="caution">
    <text evidence="8">The sequence shown here is derived from an EMBL/GenBank/DDBJ whole genome shotgun (WGS) entry which is preliminary data.</text>
</comment>
<evidence type="ECO:0000256" key="5">
    <source>
        <dbReference type="PROSITE-ProRule" id="PRU01248"/>
    </source>
</evidence>
<dbReference type="GO" id="GO:0015074">
    <property type="term" value="P:DNA integration"/>
    <property type="evidence" value="ECO:0007669"/>
    <property type="project" value="UniProtKB-KW"/>
</dbReference>
<evidence type="ECO:0000256" key="2">
    <source>
        <dbReference type="ARBA" id="ARBA00022908"/>
    </source>
</evidence>
<dbReference type="eggNOG" id="COG0582">
    <property type="taxonomic scope" value="Bacteria"/>
</dbReference>
<dbReference type="PANTHER" id="PTHR30349">
    <property type="entry name" value="PHAGE INTEGRASE-RELATED"/>
    <property type="match status" value="1"/>
</dbReference>
<dbReference type="OrthoDB" id="7354488at2"/>
<dbReference type="PROSITE" id="PS51900">
    <property type="entry name" value="CB"/>
    <property type="match status" value="1"/>
</dbReference>
<evidence type="ECO:0000313" key="9">
    <source>
        <dbReference type="Proteomes" id="UP000028824"/>
    </source>
</evidence>
<evidence type="ECO:0008006" key="10">
    <source>
        <dbReference type="Google" id="ProtNLM"/>
    </source>
</evidence>
<evidence type="ECO:0000256" key="3">
    <source>
        <dbReference type="ARBA" id="ARBA00023125"/>
    </source>
</evidence>
<dbReference type="InterPro" id="IPR013762">
    <property type="entry name" value="Integrase-like_cat_sf"/>
</dbReference>
<name>A0A086Y3N2_9RHOB</name>
<dbReference type="AlphaFoldDB" id="A0A086Y3N2"/>
<reference evidence="8 9" key="1">
    <citation type="submission" date="2014-03" db="EMBL/GenBank/DDBJ databases">
        <title>Genome of Paenirhodobacter enshiensis DW2-9.</title>
        <authorList>
            <person name="Wang D."/>
            <person name="Wang G."/>
        </authorList>
    </citation>
    <scope>NUCLEOTIDE SEQUENCE [LARGE SCALE GENOMIC DNA]</scope>
    <source>
        <strain evidence="8 9">DW2-9</strain>
    </source>
</reference>
<feature type="domain" description="Tyr recombinase" evidence="6">
    <location>
        <begin position="161"/>
        <end position="365"/>
    </location>
</feature>
<dbReference type="GO" id="GO:0003677">
    <property type="term" value="F:DNA binding"/>
    <property type="evidence" value="ECO:0007669"/>
    <property type="project" value="UniProtKB-UniRule"/>
</dbReference>
<dbReference type="GO" id="GO:0006310">
    <property type="term" value="P:DNA recombination"/>
    <property type="evidence" value="ECO:0007669"/>
    <property type="project" value="UniProtKB-KW"/>
</dbReference>
<organism evidence="8 9">
    <name type="scientific">Paenirhodobacter enshiensis</name>
    <dbReference type="NCBI Taxonomy" id="1105367"/>
    <lineage>
        <taxon>Bacteria</taxon>
        <taxon>Pseudomonadati</taxon>
        <taxon>Pseudomonadota</taxon>
        <taxon>Alphaproteobacteria</taxon>
        <taxon>Rhodobacterales</taxon>
        <taxon>Rhodobacter group</taxon>
        <taxon>Paenirhodobacter</taxon>
    </lineage>
</organism>
<keyword evidence="3 5" id="KW-0238">DNA-binding</keyword>
<accession>A0A086Y3N2</accession>
<dbReference type="PANTHER" id="PTHR30349:SF41">
    <property type="entry name" value="INTEGRASE_RECOMBINASE PROTEIN MJ0367-RELATED"/>
    <property type="match status" value="1"/>
</dbReference>
<proteinExistence type="inferred from homology"/>
<sequence length="415" mass="47316">MTKLLGETEYDKLRSALETNTSLGSIVEDYTRAQACIGKDKGIAPDRLSRANDRLLYSWIKYAGRYDPKTVNAHLISIRAFEVFVGGKPFVDLTREDAAAWRDHIIRSRGDDLSLGTLRQRVSHLRLFFGWLSKQPHYAHLAALPDYVVLPRRFQAKSETVPRAFPTIDEAAEMLDRMSSATLKDRRARALFAFAFISGFRADALTTVRLHHVDMTGHRVRHDGKLMRTKNGKSFISNWFPRTEPFRQVFEDWVMEIEELGLGPDDALFPGLRALSQARTPNREPIPPMASAAAVTEAFRLASSDAARRYSPHAARHTLVHLGDQICRTSEERKAWSLNLGHSSEAVTWTHYGKVNDERKDAIFEAFEDNAPTTSDEISLMLAYHEHQLVRGTPEFTRAEALVENRRDMQRQRKR</sequence>
<evidence type="ECO:0000256" key="4">
    <source>
        <dbReference type="ARBA" id="ARBA00023172"/>
    </source>
</evidence>
<dbReference type="PROSITE" id="PS51898">
    <property type="entry name" value="TYR_RECOMBINASE"/>
    <property type="match status" value="1"/>
</dbReference>
<evidence type="ECO:0000259" key="6">
    <source>
        <dbReference type="PROSITE" id="PS51898"/>
    </source>
</evidence>
<dbReference type="SUPFAM" id="SSF56349">
    <property type="entry name" value="DNA breaking-rejoining enzymes"/>
    <property type="match status" value="1"/>
</dbReference>
<protein>
    <recommendedName>
        <fullName evidence="10">Integrase</fullName>
    </recommendedName>
</protein>
<dbReference type="InterPro" id="IPR002104">
    <property type="entry name" value="Integrase_catalytic"/>
</dbReference>
<gene>
    <name evidence="8" type="ORF">CG50_11780</name>
</gene>
<dbReference type="InterPro" id="IPR011010">
    <property type="entry name" value="DNA_brk_join_enz"/>
</dbReference>